<dbReference type="GO" id="GO:0010484">
    <property type="term" value="F:histone H3 acetyltransferase activity"/>
    <property type="evidence" value="ECO:0007669"/>
    <property type="project" value="TreeGrafter"/>
</dbReference>
<keyword evidence="4" id="KW-0808">Transferase</keyword>
<dbReference type="InterPro" id="IPR050603">
    <property type="entry name" value="MYST_HAT"/>
</dbReference>
<comment type="catalytic activity">
    <reaction evidence="12">
        <text>L-lysyl-[protein] + acetyl-CoA = N(6)-acetyl-L-lysyl-[protein] + CoA + H(+)</text>
        <dbReference type="Rhea" id="RHEA:45948"/>
        <dbReference type="Rhea" id="RHEA-COMP:9752"/>
        <dbReference type="Rhea" id="RHEA-COMP:10731"/>
        <dbReference type="ChEBI" id="CHEBI:15378"/>
        <dbReference type="ChEBI" id="CHEBI:29969"/>
        <dbReference type="ChEBI" id="CHEBI:57287"/>
        <dbReference type="ChEBI" id="CHEBI:57288"/>
        <dbReference type="ChEBI" id="CHEBI:61930"/>
        <dbReference type="EC" id="2.3.1.48"/>
    </reaction>
</comment>
<dbReference type="SUPFAM" id="SSF55729">
    <property type="entry name" value="Acyl-CoA N-acyltransferases (Nat)"/>
    <property type="match status" value="1"/>
</dbReference>
<dbReference type="GO" id="GO:0006357">
    <property type="term" value="P:regulation of transcription by RNA polymerase II"/>
    <property type="evidence" value="ECO:0007669"/>
    <property type="project" value="TreeGrafter"/>
</dbReference>
<dbReference type="InterPro" id="IPR001965">
    <property type="entry name" value="Znf_PHD"/>
</dbReference>
<dbReference type="Gene3D" id="1.10.10.10">
    <property type="entry name" value="Winged helix-like DNA-binding domain superfamily/Winged helix DNA-binding domain"/>
    <property type="match status" value="1"/>
</dbReference>
<feature type="region of interest" description="Disordered" evidence="13">
    <location>
        <begin position="1"/>
        <end position="104"/>
    </location>
</feature>
<dbReference type="PROSITE" id="PS51726">
    <property type="entry name" value="MYST_HAT"/>
    <property type="match status" value="1"/>
</dbReference>
<evidence type="ECO:0000256" key="2">
    <source>
        <dbReference type="ARBA" id="ARBA00010107"/>
    </source>
</evidence>
<dbReference type="GO" id="GO:0008270">
    <property type="term" value="F:zinc ion binding"/>
    <property type="evidence" value="ECO:0007669"/>
    <property type="project" value="UniProtKB-KW"/>
</dbReference>
<dbReference type="EC" id="2.3.1.48" evidence="3 12"/>
<evidence type="ECO:0000313" key="17">
    <source>
        <dbReference type="WBParaSite" id="NBR_0001461801-mRNA-1"/>
    </source>
</evidence>
<dbReference type="Gene3D" id="3.30.60.60">
    <property type="entry name" value="N-acetyl transferase-like"/>
    <property type="match status" value="1"/>
</dbReference>
<sequence>MPRLRKSRSRIVGGSGSGRSKTRSTSTKKPGISKRVVGVARGRKHLQKSGGSSSKKFLARRGTRSQKDRGTAKSRKRVQKASGDASRVQSPETKPSPIKTRRLQKSKQLNISRCTICKASDGELSSCSQCHKMYHLSKCILFSQAMIARVEYVQWLCPKCIRCEACHEMVDDPANVECVSCLKAWHGACKPTGSTTADRQWSCDKCLKSRSATPRKSSPQKLRRRSSNANVAQTPTPNRPLAEGGDVNAVTPRRKRGRRAKNSETGFAAVDDASLPGPSGLSHHYWTANVRDSDLSAPPRSVQTDSISPSIGSPKRTFVPEIPDSLSSTLGAQLFHEALKSMEEYQKARPIKMEELNGPQWVNLGGETDIKVLYESPYPDDIKNAPLFFICVYCLKSFSEQNSFLVHRDCCPRICPPGQEIYRDQSGSLSFFEVDGSVERTYCRNLCLLAMLFISSKTLHSEVATFLFYILTKNDANGCRIVGYFSKEKNPSRNNNLSCLLTIPSDQRNGYGHLLIDMSYKLSALERKVGSPEHPLSDLGLLTYRKYWKSSILCYLRSRKDAHNISIKNMSLETRIHPTDIVNELLFHNLLIMKDGNYFIKTWKLAFKFPLSMLRRRTVDPKRIQWSPSFDVSSLDAQKLNHYA</sequence>
<feature type="compositionally biased region" description="Polar residues" evidence="13">
    <location>
        <begin position="210"/>
        <end position="220"/>
    </location>
</feature>
<dbReference type="GO" id="GO:0010485">
    <property type="term" value="F:histone H4 acetyltransferase activity"/>
    <property type="evidence" value="ECO:0007669"/>
    <property type="project" value="TreeGrafter"/>
</dbReference>
<protein>
    <recommendedName>
        <fullName evidence="3 12">Histone acetyltransferase</fullName>
        <ecNumber evidence="3 12">2.3.1.48</ecNumber>
    </recommendedName>
</protein>
<evidence type="ECO:0000256" key="8">
    <source>
        <dbReference type="ARBA" id="ARBA00022853"/>
    </source>
</evidence>
<evidence type="ECO:0000256" key="3">
    <source>
        <dbReference type="ARBA" id="ARBA00013184"/>
    </source>
</evidence>
<name>A0A158R1X5_NIPBR</name>
<evidence type="ECO:0000259" key="14">
    <source>
        <dbReference type="PROSITE" id="PS51726"/>
    </source>
</evidence>
<dbReference type="PANTHER" id="PTHR10615:SF161">
    <property type="entry name" value="HISTONE ACETYLTRANSFERASE KAT7"/>
    <property type="match status" value="1"/>
</dbReference>
<evidence type="ECO:0000256" key="10">
    <source>
        <dbReference type="ARBA" id="ARBA00023242"/>
    </source>
</evidence>
<dbReference type="GO" id="GO:0003682">
    <property type="term" value="F:chromatin binding"/>
    <property type="evidence" value="ECO:0007669"/>
    <property type="project" value="TreeGrafter"/>
</dbReference>
<keyword evidence="8" id="KW-0156">Chromatin regulator</keyword>
<feature type="domain" description="MYST-type HAT" evidence="14">
    <location>
        <begin position="354"/>
        <end position="628"/>
    </location>
</feature>
<keyword evidence="10 12" id="KW-0539">Nucleus</keyword>
<feature type="compositionally biased region" description="Polar residues" evidence="13">
    <location>
        <begin position="227"/>
        <end position="236"/>
    </location>
</feature>
<dbReference type="Proteomes" id="UP000271162">
    <property type="component" value="Unassembled WGS sequence"/>
</dbReference>
<proteinExistence type="inferred from homology"/>
<dbReference type="Gene3D" id="3.40.630.30">
    <property type="match status" value="1"/>
</dbReference>
<reference evidence="15 16" key="2">
    <citation type="submission" date="2018-11" db="EMBL/GenBank/DDBJ databases">
        <authorList>
            <consortium name="Pathogen Informatics"/>
        </authorList>
    </citation>
    <scope>NUCLEOTIDE SEQUENCE [LARGE SCALE GENOMIC DNA]</scope>
</reference>
<dbReference type="EMBL" id="UYSL01021426">
    <property type="protein sequence ID" value="VDL78208.1"/>
    <property type="molecule type" value="Genomic_DNA"/>
</dbReference>
<dbReference type="InterPro" id="IPR016181">
    <property type="entry name" value="Acyl_CoA_acyltransferase"/>
</dbReference>
<dbReference type="InterPro" id="IPR013083">
    <property type="entry name" value="Znf_RING/FYVE/PHD"/>
</dbReference>
<comment type="similarity">
    <text evidence="2 12">Belongs to the MYST (SAS/MOZ) family.</text>
</comment>
<dbReference type="STRING" id="27835.A0A158R1X5"/>
<evidence type="ECO:0000313" key="16">
    <source>
        <dbReference type="Proteomes" id="UP000271162"/>
    </source>
</evidence>
<organism evidence="17">
    <name type="scientific">Nippostrongylus brasiliensis</name>
    <name type="common">Rat hookworm</name>
    <dbReference type="NCBI Taxonomy" id="27835"/>
    <lineage>
        <taxon>Eukaryota</taxon>
        <taxon>Metazoa</taxon>
        <taxon>Ecdysozoa</taxon>
        <taxon>Nematoda</taxon>
        <taxon>Chromadorea</taxon>
        <taxon>Rhabditida</taxon>
        <taxon>Rhabditina</taxon>
        <taxon>Rhabditomorpha</taxon>
        <taxon>Strongyloidea</taxon>
        <taxon>Heligmosomidae</taxon>
        <taxon>Nippostrongylus</taxon>
    </lineage>
</organism>
<dbReference type="SUPFAM" id="SSF57903">
    <property type="entry name" value="FYVE/PHD zinc finger"/>
    <property type="match status" value="2"/>
</dbReference>
<keyword evidence="5" id="KW-0479">Metal-binding</keyword>
<feature type="compositionally biased region" description="Polar residues" evidence="13">
    <location>
        <begin position="301"/>
        <end position="311"/>
    </location>
</feature>
<dbReference type="Pfam" id="PF17772">
    <property type="entry name" value="zf-MYST"/>
    <property type="match status" value="1"/>
</dbReference>
<dbReference type="Gene3D" id="3.30.40.10">
    <property type="entry name" value="Zinc/RING finger domain, C3HC4 (zinc finger)"/>
    <property type="match status" value="1"/>
</dbReference>
<dbReference type="PANTHER" id="PTHR10615">
    <property type="entry name" value="HISTONE ACETYLTRANSFERASE"/>
    <property type="match status" value="1"/>
</dbReference>
<evidence type="ECO:0000256" key="1">
    <source>
        <dbReference type="ARBA" id="ARBA00004123"/>
    </source>
</evidence>
<dbReference type="InterPro" id="IPR036388">
    <property type="entry name" value="WH-like_DNA-bd_sf"/>
</dbReference>
<evidence type="ECO:0000256" key="13">
    <source>
        <dbReference type="SAM" id="MobiDB-lite"/>
    </source>
</evidence>
<evidence type="ECO:0000256" key="6">
    <source>
        <dbReference type="ARBA" id="ARBA00022771"/>
    </source>
</evidence>
<gene>
    <name evidence="15" type="ORF">NBR_LOCUS14619</name>
</gene>
<comment type="subcellular location">
    <subcellularLocation>
        <location evidence="1 12">Nucleus</location>
    </subcellularLocation>
</comment>
<evidence type="ECO:0000256" key="7">
    <source>
        <dbReference type="ARBA" id="ARBA00022833"/>
    </source>
</evidence>
<evidence type="ECO:0000256" key="5">
    <source>
        <dbReference type="ARBA" id="ARBA00022723"/>
    </source>
</evidence>
<dbReference type="GO" id="GO:0003712">
    <property type="term" value="F:transcription coregulator activity"/>
    <property type="evidence" value="ECO:0007669"/>
    <property type="project" value="TreeGrafter"/>
</dbReference>
<evidence type="ECO:0000256" key="12">
    <source>
        <dbReference type="RuleBase" id="RU361211"/>
    </source>
</evidence>
<feature type="active site" description="Proton donor/acceptor" evidence="11">
    <location>
        <position position="533"/>
    </location>
</feature>
<keyword evidence="6" id="KW-0863">Zinc-finger</keyword>
<dbReference type="InterPro" id="IPR040706">
    <property type="entry name" value="Zf-MYST"/>
</dbReference>
<dbReference type="SMART" id="SM00249">
    <property type="entry name" value="PHD"/>
    <property type="match status" value="2"/>
</dbReference>
<dbReference type="WBParaSite" id="NBR_0001461801-mRNA-1">
    <property type="protein sequence ID" value="NBR_0001461801-mRNA-1"/>
    <property type="gene ID" value="NBR_0001461801"/>
</dbReference>
<dbReference type="Pfam" id="PF01853">
    <property type="entry name" value="MOZ_SAS"/>
    <property type="match status" value="1"/>
</dbReference>
<evidence type="ECO:0000256" key="4">
    <source>
        <dbReference type="ARBA" id="ARBA00022679"/>
    </source>
</evidence>
<feature type="region of interest" description="Disordered" evidence="13">
    <location>
        <begin position="295"/>
        <end position="319"/>
    </location>
</feature>
<evidence type="ECO:0000256" key="9">
    <source>
        <dbReference type="ARBA" id="ARBA00022990"/>
    </source>
</evidence>
<feature type="region of interest" description="Disordered" evidence="13">
    <location>
        <begin position="210"/>
        <end position="275"/>
    </location>
</feature>
<evidence type="ECO:0000313" key="15">
    <source>
        <dbReference type="EMBL" id="VDL78208.1"/>
    </source>
</evidence>
<accession>A0A158R1X5</accession>
<keyword evidence="9" id="KW-0007">Acetylation</keyword>
<reference evidence="17" key="1">
    <citation type="submission" date="2016-04" db="UniProtKB">
        <authorList>
            <consortium name="WormBaseParasite"/>
        </authorList>
    </citation>
    <scope>IDENTIFICATION</scope>
</reference>
<dbReference type="InterPro" id="IPR011011">
    <property type="entry name" value="Znf_FYVE_PHD"/>
</dbReference>
<dbReference type="GO" id="GO:0036409">
    <property type="term" value="C:histone H3-K14 acetyltransferase complex"/>
    <property type="evidence" value="ECO:0007669"/>
    <property type="project" value="TreeGrafter"/>
</dbReference>
<dbReference type="AlphaFoldDB" id="A0A158R1X5"/>
<keyword evidence="7" id="KW-0862">Zinc</keyword>
<dbReference type="InterPro" id="IPR002717">
    <property type="entry name" value="HAT_MYST-type"/>
</dbReference>
<keyword evidence="16" id="KW-1185">Reference proteome</keyword>
<evidence type="ECO:0000256" key="11">
    <source>
        <dbReference type="PIRSR" id="PIRSR602717-51"/>
    </source>
</evidence>
<dbReference type="OMA" id="STLYEIH"/>